<feature type="compositionally biased region" description="Low complexity" evidence="1">
    <location>
        <begin position="1"/>
        <end position="15"/>
    </location>
</feature>
<accession>A0A1Y3R7M6</accession>
<dbReference type="AlphaFoldDB" id="A0A1Y3R7M6"/>
<dbReference type="OrthoDB" id="1023299at2"/>
<protein>
    <submittedName>
        <fullName evidence="2">Uncharacterized protein</fullName>
    </submittedName>
</protein>
<dbReference type="RefSeq" id="WP_009596289.1">
    <property type="nucleotide sequence ID" value="NZ_BAAFKZ010000035.1"/>
</dbReference>
<evidence type="ECO:0000313" key="3">
    <source>
        <dbReference type="Proteomes" id="UP000195772"/>
    </source>
</evidence>
<organism evidence="2 3">
    <name type="scientific">Alistipes onderdonkii</name>
    <dbReference type="NCBI Taxonomy" id="328813"/>
    <lineage>
        <taxon>Bacteria</taxon>
        <taxon>Pseudomonadati</taxon>
        <taxon>Bacteroidota</taxon>
        <taxon>Bacteroidia</taxon>
        <taxon>Bacteroidales</taxon>
        <taxon>Rikenellaceae</taxon>
        <taxon>Alistipes</taxon>
    </lineage>
</organism>
<reference evidence="3" key="1">
    <citation type="submission" date="2017-04" db="EMBL/GenBank/DDBJ databases">
        <title>Function of individual gut microbiota members based on whole genome sequencing of pure cultures obtained from chicken caecum.</title>
        <authorList>
            <person name="Medvecky M."/>
            <person name="Cejkova D."/>
            <person name="Polansky O."/>
            <person name="Karasova D."/>
            <person name="Kubasova T."/>
            <person name="Cizek A."/>
            <person name="Rychlik I."/>
        </authorList>
    </citation>
    <scope>NUCLEOTIDE SEQUENCE [LARGE SCALE GENOMIC DNA]</scope>
    <source>
        <strain evidence="3">An90</strain>
    </source>
</reference>
<name>A0A1Y3R7M6_9BACT</name>
<gene>
    <name evidence="2" type="ORF">B5G41_00155</name>
</gene>
<evidence type="ECO:0000313" key="2">
    <source>
        <dbReference type="EMBL" id="OUN04760.1"/>
    </source>
</evidence>
<comment type="caution">
    <text evidence="2">The sequence shown here is derived from an EMBL/GenBank/DDBJ whole genome shotgun (WGS) entry which is preliminary data.</text>
</comment>
<dbReference type="EMBL" id="NFHB01000001">
    <property type="protein sequence ID" value="OUN04760.1"/>
    <property type="molecule type" value="Genomic_DNA"/>
</dbReference>
<sequence length="143" mass="16585">MNKISEIPEQESIPENPAVETSADPWRCEECGSLEVSYRTWVDSNTGQVAPAAPEQDDLWCDGCEEHTYQIRESELMSDTVEPWWNDGTTEEDREIITGLNPENFSPKDDRKAFRDACDMWWNGRTNDEKIRLWRQATAPEEE</sequence>
<proteinExistence type="predicted"/>
<dbReference type="Proteomes" id="UP000195772">
    <property type="component" value="Unassembled WGS sequence"/>
</dbReference>
<evidence type="ECO:0000256" key="1">
    <source>
        <dbReference type="SAM" id="MobiDB-lite"/>
    </source>
</evidence>
<feature type="region of interest" description="Disordered" evidence="1">
    <location>
        <begin position="1"/>
        <end position="24"/>
    </location>
</feature>